<dbReference type="Gene3D" id="3.50.40.10">
    <property type="entry name" value="Phenylalanyl-trna Synthetase, Chain B, domain 3"/>
    <property type="match status" value="1"/>
</dbReference>
<dbReference type="GO" id="GO:0009328">
    <property type="term" value="C:phenylalanine-tRNA ligase complex"/>
    <property type="evidence" value="ECO:0007669"/>
    <property type="project" value="TreeGrafter"/>
</dbReference>
<dbReference type="PROSITE" id="PS51483">
    <property type="entry name" value="B5"/>
    <property type="match status" value="1"/>
</dbReference>
<dbReference type="InterPro" id="IPR045060">
    <property type="entry name" value="Phe-tRNA-ligase_IIc_bsu"/>
</dbReference>
<dbReference type="PANTHER" id="PTHR10947">
    <property type="entry name" value="PHENYLALANYL-TRNA SYNTHETASE BETA CHAIN AND LEUCINE-RICH REPEAT-CONTAINING PROTEIN 47"/>
    <property type="match status" value="1"/>
</dbReference>
<dbReference type="Gene3D" id="3.30.930.10">
    <property type="entry name" value="Bira Bifunctional Protein, Domain 2"/>
    <property type="match status" value="1"/>
</dbReference>
<reference evidence="11 12" key="1">
    <citation type="journal article" date="2016" name="Nat. Commun.">
        <title>Thousands of microbial genomes shed light on interconnected biogeochemical processes in an aquifer system.</title>
        <authorList>
            <person name="Anantharaman K."/>
            <person name="Brown C.T."/>
            <person name="Hug L.A."/>
            <person name="Sharon I."/>
            <person name="Castelle C.J."/>
            <person name="Probst A.J."/>
            <person name="Thomas B.C."/>
            <person name="Singh A."/>
            <person name="Wilkins M.J."/>
            <person name="Karaoz U."/>
            <person name="Brodie E.L."/>
            <person name="Williams K.H."/>
            <person name="Hubbard S.S."/>
            <person name="Banfield J.F."/>
        </authorList>
    </citation>
    <scope>NUCLEOTIDE SEQUENCE [LARGE SCALE GENOMIC DNA]</scope>
</reference>
<evidence type="ECO:0000259" key="10">
    <source>
        <dbReference type="PROSITE" id="PS51483"/>
    </source>
</evidence>
<dbReference type="GO" id="GO:0000287">
    <property type="term" value="F:magnesium ion binding"/>
    <property type="evidence" value="ECO:0007669"/>
    <property type="project" value="InterPro"/>
</dbReference>
<keyword evidence="6" id="KW-0067">ATP-binding</keyword>
<evidence type="ECO:0000313" key="11">
    <source>
        <dbReference type="EMBL" id="OGK19624.1"/>
    </source>
</evidence>
<dbReference type="GO" id="GO:0003723">
    <property type="term" value="F:RNA binding"/>
    <property type="evidence" value="ECO:0007669"/>
    <property type="project" value="InterPro"/>
</dbReference>
<dbReference type="SUPFAM" id="SSF55681">
    <property type="entry name" value="Class II aaRS and biotin synthetases"/>
    <property type="match status" value="1"/>
</dbReference>
<evidence type="ECO:0000256" key="3">
    <source>
        <dbReference type="ARBA" id="ARBA00022598"/>
    </source>
</evidence>
<keyword evidence="9" id="KW-0030">Aminoacyl-tRNA synthetase</keyword>
<dbReference type="Pfam" id="PF03483">
    <property type="entry name" value="B3_4"/>
    <property type="match status" value="1"/>
</dbReference>
<dbReference type="GO" id="GO:0005524">
    <property type="term" value="F:ATP binding"/>
    <property type="evidence" value="ECO:0007669"/>
    <property type="project" value="UniProtKB-KW"/>
</dbReference>
<evidence type="ECO:0000256" key="9">
    <source>
        <dbReference type="ARBA" id="ARBA00023146"/>
    </source>
</evidence>
<feature type="domain" description="B5" evidence="10">
    <location>
        <begin position="302"/>
        <end position="378"/>
    </location>
</feature>
<dbReference type="Proteomes" id="UP000176850">
    <property type="component" value="Unassembled WGS sequence"/>
</dbReference>
<dbReference type="InterPro" id="IPR009061">
    <property type="entry name" value="DNA-bd_dom_put_sf"/>
</dbReference>
<dbReference type="GO" id="GO:0006432">
    <property type="term" value="P:phenylalanyl-tRNA aminoacylation"/>
    <property type="evidence" value="ECO:0007669"/>
    <property type="project" value="InterPro"/>
</dbReference>
<comment type="caution">
    <text evidence="11">The sequence shown here is derived from an EMBL/GenBank/DDBJ whole genome shotgun (WGS) entry which is preliminary data.</text>
</comment>
<evidence type="ECO:0000256" key="4">
    <source>
        <dbReference type="ARBA" id="ARBA00022723"/>
    </source>
</evidence>
<keyword evidence="8" id="KW-0648">Protein biosynthesis</keyword>
<evidence type="ECO:0000256" key="6">
    <source>
        <dbReference type="ARBA" id="ARBA00022840"/>
    </source>
</evidence>
<dbReference type="SUPFAM" id="SSF56037">
    <property type="entry name" value="PheT/TilS domain"/>
    <property type="match status" value="1"/>
</dbReference>
<evidence type="ECO:0000256" key="2">
    <source>
        <dbReference type="ARBA" id="ARBA00012814"/>
    </source>
</evidence>
<name>A0A1F7GLC7_9BACT</name>
<dbReference type="SMART" id="SM00874">
    <property type="entry name" value="B5"/>
    <property type="match status" value="1"/>
</dbReference>
<dbReference type="InterPro" id="IPR020825">
    <property type="entry name" value="Phe-tRNA_synthase-like_B3/B4"/>
</dbReference>
<keyword evidence="7" id="KW-0460">Magnesium</keyword>
<dbReference type="AlphaFoldDB" id="A0A1F7GLC7"/>
<protein>
    <recommendedName>
        <fullName evidence="2">phenylalanine--tRNA ligase</fullName>
        <ecNumber evidence="2">6.1.1.20</ecNumber>
    </recommendedName>
</protein>
<evidence type="ECO:0000256" key="7">
    <source>
        <dbReference type="ARBA" id="ARBA00022842"/>
    </source>
</evidence>
<dbReference type="PANTHER" id="PTHR10947:SF0">
    <property type="entry name" value="PHENYLALANINE--TRNA LIGASE BETA SUBUNIT"/>
    <property type="match status" value="1"/>
</dbReference>
<gene>
    <name evidence="11" type="ORF">A2799_04655</name>
</gene>
<keyword evidence="5" id="KW-0547">Nucleotide-binding</keyword>
<dbReference type="SMART" id="SM00873">
    <property type="entry name" value="B3_4"/>
    <property type="match status" value="1"/>
</dbReference>
<dbReference type="Pfam" id="PF03484">
    <property type="entry name" value="B5"/>
    <property type="match status" value="1"/>
</dbReference>
<proteinExistence type="predicted"/>
<sequence>MNIKITYNWLLEYLQTDADPYEIQKYLSLCGPSIERVEKMDDDFVFDIEITSNRVDSASVFGIAQECAAILPTFGKKAILKINTLERYTFKEIHGDSARHDVELEIKILGDNLASRVSAVVLSNIEIGESPQFMKDRLAMCDTKSINNVVDISNYLMLALGQPNHTFDYDKIKDHTLSIRESKKGEKVKTLDEKVIELPGGDIVIEDGSGNLTDLAGIMGGYDSMVTSATKNVLLLLETYDPAKIRKTSMTTGQRTVAATYFEKGLDPQRIEPTLAYGVELLEKYCGGQIVSRVIDVYPKPVKPKIISVSVMNIETLIGAPIETATMREILENLGFSVTVHGGEIEVTVPSYRAADIEVWQDIAEEVARMYGYHNLKSIVQSTRSQNRNTAQENYDKYELRAKYFLKHAGLCEVYNYSMISKKMIEKFGFDPKDHLKLQNTISQNIEYMRIHLVPSLVENILQNKGKRDDLSFFEIAKTYKKRVGDLPEETRYLAIATNQSYSWLKGVLAGLFKELNIDEYSFGEVEKNDDICAFELDFEELIECARPIPSYRPINPYSVVKLDLTYTTDPKHLFENIKSKAFKISPLLLSIDVISTFKNKVTLRFEFARTDQNITEKEAKEE</sequence>
<accession>A0A1F7GLC7</accession>
<evidence type="ECO:0000313" key="12">
    <source>
        <dbReference type="Proteomes" id="UP000176850"/>
    </source>
</evidence>
<evidence type="ECO:0000256" key="1">
    <source>
        <dbReference type="ARBA" id="ARBA00001946"/>
    </source>
</evidence>
<dbReference type="Pfam" id="PF17759">
    <property type="entry name" value="tRNA_synthFbeta"/>
    <property type="match status" value="1"/>
</dbReference>
<comment type="cofactor">
    <cofactor evidence="1">
        <name>Mg(2+)</name>
        <dbReference type="ChEBI" id="CHEBI:18420"/>
    </cofactor>
</comment>
<dbReference type="InterPro" id="IPR005147">
    <property type="entry name" value="tRNA_synthase_B5-dom"/>
</dbReference>
<dbReference type="InterPro" id="IPR041616">
    <property type="entry name" value="PheRS_beta_core"/>
</dbReference>
<dbReference type="Gene3D" id="3.30.56.10">
    <property type="match status" value="2"/>
</dbReference>
<dbReference type="EMBL" id="MFZH01000008">
    <property type="protein sequence ID" value="OGK19624.1"/>
    <property type="molecule type" value="Genomic_DNA"/>
</dbReference>
<keyword evidence="3" id="KW-0436">Ligase</keyword>
<organism evidence="11 12">
    <name type="scientific">Candidatus Roizmanbacteria bacterium RIFCSPHIGHO2_01_FULL_39_24</name>
    <dbReference type="NCBI Taxonomy" id="1802032"/>
    <lineage>
        <taxon>Bacteria</taxon>
        <taxon>Candidatus Roizmaniibacteriota</taxon>
    </lineage>
</organism>
<feature type="non-terminal residue" evidence="11">
    <location>
        <position position="623"/>
    </location>
</feature>
<dbReference type="EC" id="6.1.1.20" evidence="2"/>
<dbReference type="InterPro" id="IPR045864">
    <property type="entry name" value="aa-tRNA-synth_II/BPL/LPL"/>
</dbReference>
<dbReference type="InterPro" id="IPR005146">
    <property type="entry name" value="B3/B4_tRNA-bd"/>
</dbReference>
<keyword evidence="4" id="KW-0479">Metal-binding</keyword>
<evidence type="ECO:0000256" key="8">
    <source>
        <dbReference type="ARBA" id="ARBA00022917"/>
    </source>
</evidence>
<dbReference type="SUPFAM" id="SSF46955">
    <property type="entry name" value="Putative DNA-binding domain"/>
    <property type="match status" value="2"/>
</dbReference>
<evidence type="ECO:0000256" key="5">
    <source>
        <dbReference type="ARBA" id="ARBA00022741"/>
    </source>
</evidence>
<dbReference type="GO" id="GO:0004826">
    <property type="term" value="F:phenylalanine-tRNA ligase activity"/>
    <property type="evidence" value="ECO:0007669"/>
    <property type="project" value="UniProtKB-EC"/>
</dbReference>